<feature type="transmembrane region" description="Helical" evidence="1">
    <location>
        <begin position="12"/>
        <end position="33"/>
    </location>
</feature>
<keyword evidence="1" id="KW-1133">Transmembrane helix</keyword>
<keyword evidence="3" id="KW-1185">Reference proteome</keyword>
<dbReference type="AlphaFoldDB" id="A0A3B7MUK0"/>
<feature type="transmembrane region" description="Helical" evidence="1">
    <location>
        <begin position="45"/>
        <end position="67"/>
    </location>
</feature>
<evidence type="ECO:0000256" key="1">
    <source>
        <dbReference type="SAM" id="Phobius"/>
    </source>
</evidence>
<dbReference type="EMBL" id="CP032157">
    <property type="protein sequence ID" value="AXY77567.1"/>
    <property type="molecule type" value="Genomic_DNA"/>
</dbReference>
<organism evidence="2 3">
    <name type="scientific">Paraflavitalea soli</name>
    <dbReference type="NCBI Taxonomy" id="2315862"/>
    <lineage>
        <taxon>Bacteria</taxon>
        <taxon>Pseudomonadati</taxon>
        <taxon>Bacteroidota</taxon>
        <taxon>Chitinophagia</taxon>
        <taxon>Chitinophagales</taxon>
        <taxon>Chitinophagaceae</taxon>
        <taxon>Paraflavitalea</taxon>
    </lineage>
</organism>
<proteinExistence type="predicted"/>
<dbReference type="KEGG" id="pseg:D3H65_27865"/>
<evidence type="ECO:0000313" key="3">
    <source>
        <dbReference type="Proteomes" id="UP000263900"/>
    </source>
</evidence>
<accession>A0A3B7MUK0</accession>
<sequence>MFLLPNIFLNPFLLVTWVLLGVLPAYYLNKYLLKLVRPKESVLRFLAYLIIVIAFTLLYTSIVIFVLSKTVFSY</sequence>
<gene>
    <name evidence="2" type="ORF">D3H65_27865</name>
</gene>
<keyword evidence="1" id="KW-0472">Membrane</keyword>
<dbReference type="RefSeq" id="WP_119053441.1">
    <property type="nucleotide sequence ID" value="NZ_CP032157.1"/>
</dbReference>
<protein>
    <submittedName>
        <fullName evidence="2">Uncharacterized protein</fullName>
    </submittedName>
</protein>
<reference evidence="2 3" key="1">
    <citation type="submission" date="2018-09" db="EMBL/GenBank/DDBJ databases">
        <title>Genome sequencing of strain 6GH32-13.</title>
        <authorList>
            <person name="Weon H.-Y."/>
            <person name="Heo J."/>
            <person name="Kwon S.-W."/>
        </authorList>
    </citation>
    <scope>NUCLEOTIDE SEQUENCE [LARGE SCALE GENOMIC DNA]</scope>
    <source>
        <strain evidence="2 3">5GH32-13</strain>
    </source>
</reference>
<name>A0A3B7MUK0_9BACT</name>
<evidence type="ECO:0000313" key="2">
    <source>
        <dbReference type="EMBL" id="AXY77567.1"/>
    </source>
</evidence>
<keyword evidence="1" id="KW-0812">Transmembrane</keyword>
<dbReference type="Proteomes" id="UP000263900">
    <property type="component" value="Chromosome"/>
</dbReference>